<accession>A0A0M0JN59</accession>
<evidence type="ECO:0000256" key="1">
    <source>
        <dbReference type="ARBA" id="ARBA00022737"/>
    </source>
</evidence>
<proteinExistence type="predicted"/>
<dbReference type="GO" id="GO:0005829">
    <property type="term" value="C:cytosol"/>
    <property type="evidence" value="ECO:0007669"/>
    <property type="project" value="TreeGrafter"/>
</dbReference>
<dbReference type="PANTHER" id="PTHR43215">
    <property type="entry name" value="RADIAL SPOKE HEAD 1 HOMOLOG"/>
    <property type="match status" value="1"/>
</dbReference>
<dbReference type="PANTHER" id="PTHR43215:SF14">
    <property type="entry name" value="RADIAL SPOKE HEAD 1 HOMOLOG"/>
    <property type="match status" value="1"/>
</dbReference>
<sequence>MGCATSKDESVQVAVKATWAKAAVLQNEAIANAVEEAVADARKEFEIEKANAVRRLEEELRLEAQKANEVATSNAAAIRRLEEELRLEIQKATEVAASKDAAVQAAVDATWTKANGLRKKAIANAGRVAVADARKEFEIEKANAVRRLEEELRLETQRAADLAASKDAAVQAAVQATLAKQNQAITSAVRTAALQPLALHWRLEAQKPTETVRQPGSDTQGTRVRTSEHKAIPRLMELDDLIEEALRSSAVKLINADRIRDGTIGTKISRRQDLEACERVQVVQMFETPEDAIKLLRGNGREIGSLTYGWASPDDPDPTGEYMRAVRRFLLSDLGSHVKAIFWDFASLSQRPRWESEDKLFAMALKVMADMYASVLGTTVMRHRAIPARPASLDGEVVVLGDDKATEAAVRSALEAHGALENVHRDEQGRWRARFASHADAERAVAAGPFEGATAIFTYHNARPYAARGWTSLESGVSTEGPARAAYLPGLKATLERLPPKLVEIDGEAPEAASEQYGGNEGMGPRIERVRSSIQDAFFSDTRGLDKALVVGLYNEFIVKIGNAMVISGEGVDVQYEGECDEAGDAEGRGKMQYSNGDVYEGEFRAGNKEGRGTYQYGNGDMYEGEWKAEKQEGRGTFRWANGNVYEGEWKAGIKHGHGTTRSANGDVYVGEYMAGRKDGRGTYRFASGNVHDGEWKADKPEGRGTFLWANGNVYEGEWKASLHEGRGTLRYANGNVYEGEFKAGKMDGRGAMLSGDGTVIHDGKWKAGKPVTTLLQSVTSRSMANLFTSTQAATSNSPHAATS</sequence>
<feature type="coiled-coil region" evidence="2">
    <location>
        <begin position="134"/>
        <end position="165"/>
    </location>
</feature>
<dbReference type="EMBL" id="JWZX01002681">
    <property type="protein sequence ID" value="KOO27698.1"/>
    <property type="molecule type" value="Genomic_DNA"/>
</dbReference>
<dbReference type="SMART" id="SM00698">
    <property type="entry name" value="MORN"/>
    <property type="match status" value="8"/>
</dbReference>
<gene>
    <name evidence="3" type="ORF">Ctob_010355</name>
</gene>
<organism evidence="3 4">
    <name type="scientific">Chrysochromulina tobinii</name>
    <dbReference type="NCBI Taxonomy" id="1460289"/>
    <lineage>
        <taxon>Eukaryota</taxon>
        <taxon>Haptista</taxon>
        <taxon>Haptophyta</taxon>
        <taxon>Prymnesiophyceae</taxon>
        <taxon>Prymnesiales</taxon>
        <taxon>Chrysochromulinaceae</taxon>
        <taxon>Chrysochromulina</taxon>
    </lineage>
</organism>
<evidence type="ECO:0000256" key="2">
    <source>
        <dbReference type="SAM" id="Coils"/>
    </source>
</evidence>
<name>A0A0M0JN59_9EUKA</name>
<reference evidence="4" key="1">
    <citation type="journal article" date="2015" name="PLoS Genet.">
        <title>Genome Sequence and Transcriptome Analyses of Chrysochromulina tobin: Metabolic Tools for Enhanced Algal Fitness in the Prominent Order Prymnesiales (Haptophyceae).</title>
        <authorList>
            <person name="Hovde B.T."/>
            <person name="Deodato C.R."/>
            <person name="Hunsperger H.M."/>
            <person name="Ryken S.A."/>
            <person name="Yost W."/>
            <person name="Jha R.K."/>
            <person name="Patterson J."/>
            <person name="Monnat R.J. Jr."/>
            <person name="Barlow S.B."/>
            <person name="Starkenburg S.R."/>
            <person name="Cattolico R.A."/>
        </authorList>
    </citation>
    <scope>NUCLEOTIDE SEQUENCE</scope>
    <source>
        <strain evidence="4">CCMP291</strain>
    </source>
</reference>
<comment type="caution">
    <text evidence="3">The sequence shown here is derived from an EMBL/GenBank/DDBJ whole genome shotgun (WGS) entry which is preliminary data.</text>
</comment>
<evidence type="ECO:0000313" key="3">
    <source>
        <dbReference type="EMBL" id="KOO27698.1"/>
    </source>
</evidence>
<dbReference type="Pfam" id="PF02493">
    <property type="entry name" value="MORN"/>
    <property type="match status" value="8"/>
</dbReference>
<keyword evidence="1" id="KW-0677">Repeat</keyword>
<dbReference type="Gene3D" id="2.20.110.10">
    <property type="entry name" value="Histone H3 K4-specific methyltransferase SET7/9 N-terminal domain"/>
    <property type="match status" value="4"/>
</dbReference>
<dbReference type="InterPro" id="IPR003409">
    <property type="entry name" value="MORN"/>
</dbReference>
<dbReference type="SUPFAM" id="SSF82185">
    <property type="entry name" value="Histone H3 K4-specific methyltransferase SET7/9 N-terminal domain"/>
    <property type="match status" value="2"/>
</dbReference>
<keyword evidence="4" id="KW-1185">Reference proteome</keyword>
<dbReference type="Proteomes" id="UP000037460">
    <property type="component" value="Unassembled WGS sequence"/>
</dbReference>
<dbReference type="FunFam" id="2.20.110.10:FF:000002">
    <property type="entry name" value="Phosphatidylinositol 4-phosphate 5-kinase 8"/>
    <property type="match status" value="1"/>
</dbReference>
<dbReference type="OrthoDB" id="294378at2759"/>
<feature type="coiled-coil region" evidence="2">
    <location>
        <begin position="31"/>
        <end position="62"/>
    </location>
</feature>
<protein>
    <submittedName>
        <fullName evidence="3">Morn repeat protein</fullName>
    </submittedName>
</protein>
<dbReference type="AlphaFoldDB" id="A0A0M0JN59"/>
<evidence type="ECO:0000313" key="4">
    <source>
        <dbReference type="Proteomes" id="UP000037460"/>
    </source>
</evidence>
<keyword evidence="2" id="KW-0175">Coiled coil</keyword>